<dbReference type="Pfam" id="PF24390">
    <property type="entry name" value="PRTase-CE"/>
    <property type="match status" value="1"/>
</dbReference>
<dbReference type="InterPro" id="IPR056920">
    <property type="entry name" value="PRTase-CE"/>
</dbReference>
<name>A0A2A4G2X4_9FLAO</name>
<gene>
    <name evidence="2" type="ORF">B7P33_17285</name>
</gene>
<proteinExistence type="predicted"/>
<dbReference type="AlphaFoldDB" id="A0A2A4G2X4"/>
<comment type="caution">
    <text evidence="2">The sequence shown here is derived from an EMBL/GenBank/DDBJ whole genome shotgun (WGS) entry which is preliminary data.</text>
</comment>
<evidence type="ECO:0000313" key="3">
    <source>
        <dbReference type="Proteomes" id="UP000219559"/>
    </source>
</evidence>
<dbReference type="EMBL" id="NBWU01000007">
    <property type="protein sequence ID" value="PCE63027.1"/>
    <property type="molecule type" value="Genomic_DNA"/>
</dbReference>
<protein>
    <recommendedName>
        <fullName evidence="1">PRTase-CE domain-containing protein</fullName>
    </recommendedName>
</protein>
<dbReference type="OrthoDB" id="2084254at2"/>
<dbReference type="RefSeq" id="WP_097441136.1">
    <property type="nucleotide sequence ID" value="NZ_KZ300477.1"/>
</dbReference>
<keyword evidence="3" id="KW-1185">Reference proteome</keyword>
<reference evidence="2 3" key="1">
    <citation type="submission" date="2017-04" db="EMBL/GenBank/DDBJ databases">
        <title>A new member of the family Flavobacteriaceae isolated from ascidians.</title>
        <authorList>
            <person name="Chen L."/>
        </authorList>
    </citation>
    <scope>NUCLEOTIDE SEQUENCE [LARGE SCALE GENOMIC DNA]</scope>
    <source>
        <strain evidence="2 3">HQA918</strain>
    </source>
</reference>
<accession>A0A2A4G2X4</accession>
<sequence length="334" mass="38583">MNSRIEILVNQWASETLDESYREIHAQIRFLSKELFHDYEPIQGQAINFNTRLENWLDNVSSDSDKKNLFKILSHLFYIGISEFNTLYRVAYNELIAKWLIDIENISFNDFSNAKSELNQALKDCWICPITDSLNINSFFHVNNIPSTAWNEMRPQWYGINEEGPDQPKWNSNLQHINNHNINKIILIEDFVGSGSQIEGVVKFLMEKDLDIEVLVIPLINCPKGIEKLNQLSRKFEKLSYKAVIELSESSFISTSPKADEHLDFITIREFINRIYDLTSGGLVPGNKIPYSPFGYRDTGGFLISYSNAPDNTIPVLHCTSKTWVPLFPRHSRN</sequence>
<dbReference type="Proteomes" id="UP000219559">
    <property type="component" value="Unassembled WGS sequence"/>
</dbReference>
<evidence type="ECO:0000313" key="2">
    <source>
        <dbReference type="EMBL" id="PCE63027.1"/>
    </source>
</evidence>
<organism evidence="2 3">
    <name type="scientific">Sediminicola luteus</name>
    <dbReference type="NCBI Taxonomy" id="319238"/>
    <lineage>
        <taxon>Bacteria</taxon>
        <taxon>Pseudomonadati</taxon>
        <taxon>Bacteroidota</taxon>
        <taxon>Flavobacteriia</taxon>
        <taxon>Flavobacteriales</taxon>
        <taxon>Flavobacteriaceae</taxon>
        <taxon>Sediminicola</taxon>
    </lineage>
</organism>
<feature type="domain" description="PRTase-CE" evidence="1">
    <location>
        <begin position="54"/>
        <end position="330"/>
    </location>
</feature>
<evidence type="ECO:0000259" key="1">
    <source>
        <dbReference type="Pfam" id="PF24390"/>
    </source>
</evidence>